<evidence type="ECO:0000256" key="1">
    <source>
        <dbReference type="ARBA" id="ARBA00022485"/>
    </source>
</evidence>
<dbReference type="PROSITE" id="PS00198">
    <property type="entry name" value="4FE4S_FER_1"/>
    <property type="match status" value="2"/>
</dbReference>
<comment type="caution">
    <text evidence="6">The sequence shown here is derived from an EMBL/GenBank/DDBJ whole genome shotgun (WGS) entry which is preliminary data.</text>
</comment>
<keyword evidence="3" id="KW-0408">Iron</keyword>
<dbReference type="InterPro" id="IPR050572">
    <property type="entry name" value="Fe-S_Ferredoxin"/>
</dbReference>
<dbReference type="Proteomes" id="UP000623967">
    <property type="component" value="Unassembled WGS sequence"/>
</dbReference>
<sequence length="304" mass="34699">MGLFSKWVESLAYEYEILPSCTRLVSPRSHCEKCVESCHHQAVSIINGKPAINHRKCVECGKCMSACPVQAVAGIYPERTIIQNQLVMKGQNIPTVIELLILYKQGIKEVIGESPSQVKLWRQPVEEANSILNQLGERPISISLKSVEDEVYYSRREIFTLWKTEAKSVLKQVVPARMRFNQNALDWQKYYQDYQFTRVTIDQEKCILCGACQSLCQKKCLEIQDDSFMISPQGCSGCQLCADACPEQAILVEDRISKKQETRLPVFQNVCTACHQPFTTLREDDEKCVACVKREMYVKNRKLG</sequence>
<evidence type="ECO:0000313" key="7">
    <source>
        <dbReference type="Proteomes" id="UP000623967"/>
    </source>
</evidence>
<feature type="domain" description="4Fe-4S ferredoxin-type" evidence="5">
    <location>
        <begin position="227"/>
        <end position="255"/>
    </location>
</feature>
<keyword evidence="7" id="KW-1185">Reference proteome</keyword>
<keyword evidence="2" id="KW-0479">Metal-binding</keyword>
<name>A0ABS1TQ96_9BACI</name>
<dbReference type="PANTHER" id="PTHR43687:SF1">
    <property type="entry name" value="FERREDOXIN III"/>
    <property type="match status" value="1"/>
</dbReference>
<proteinExistence type="predicted"/>
<accession>A0ABS1TQ96</accession>
<organism evidence="6 7">
    <name type="scientific">Neobacillus paridis</name>
    <dbReference type="NCBI Taxonomy" id="2803862"/>
    <lineage>
        <taxon>Bacteria</taxon>
        <taxon>Bacillati</taxon>
        <taxon>Bacillota</taxon>
        <taxon>Bacilli</taxon>
        <taxon>Bacillales</taxon>
        <taxon>Bacillaceae</taxon>
        <taxon>Neobacillus</taxon>
    </lineage>
</organism>
<dbReference type="PROSITE" id="PS51379">
    <property type="entry name" value="4FE4S_FER_2"/>
    <property type="match status" value="3"/>
</dbReference>
<evidence type="ECO:0000259" key="5">
    <source>
        <dbReference type="PROSITE" id="PS51379"/>
    </source>
</evidence>
<keyword evidence="1" id="KW-0004">4Fe-4S</keyword>
<evidence type="ECO:0000313" key="6">
    <source>
        <dbReference type="EMBL" id="MBL4953498.1"/>
    </source>
</evidence>
<dbReference type="SUPFAM" id="SSF54862">
    <property type="entry name" value="4Fe-4S ferredoxins"/>
    <property type="match status" value="2"/>
</dbReference>
<dbReference type="InterPro" id="IPR017896">
    <property type="entry name" value="4Fe4S_Fe-S-bd"/>
</dbReference>
<evidence type="ECO:0000256" key="3">
    <source>
        <dbReference type="ARBA" id="ARBA00023004"/>
    </source>
</evidence>
<feature type="domain" description="4Fe-4S ferredoxin-type" evidence="5">
    <location>
        <begin position="197"/>
        <end position="226"/>
    </location>
</feature>
<dbReference type="PANTHER" id="PTHR43687">
    <property type="entry name" value="ADENYLYLSULFATE REDUCTASE, BETA SUBUNIT"/>
    <property type="match status" value="1"/>
</dbReference>
<feature type="domain" description="4Fe-4S ferredoxin-type" evidence="5">
    <location>
        <begin position="48"/>
        <end position="78"/>
    </location>
</feature>
<gene>
    <name evidence="6" type="ORF">JK635_14995</name>
</gene>
<evidence type="ECO:0000256" key="2">
    <source>
        <dbReference type="ARBA" id="ARBA00022723"/>
    </source>
</evidence>
<dbReference type="EMBL" id="JAESWB010000211">
    <property type="protein sequence ID" value="MBL4953498.1"/>
    <property type="molecule type" value="Genomic_DNA"/>
</dbReference>
<protein>
    <submittedName>
        <fullName evidence="6">4Fe-4S binding protein</fullName>
    </submittedName>
</protein>
<dbReference type="Gene3D" id="3.30.70.20">
    <property type="match status" value="2"/>
</dbReference>
<reference evidence="6 7" key="1">
    <citation type="submission" date="2021-01" db="EMBL/GenBank/DDBJ databases">
        <title>Genome public.</title>
        <authorList>
            <person name="Liu C."/>
            <person name="Sun Q."/>
        </authorList>
    </citation>
    <scope>NUCLEOTIDE SEQUENCE [LARGE SCALE GENOMIC DNA]</scope>
    <source>
        <strain evidence="6 7">YIM B02564</strain>
    </source>
</reference>
<dbReference type="Pfam" id="PF00037">
    <property type="entry name" value="Fer4"/>
    <property type="match status" value="2"/>
</dbReference>
<dbReference type="InterPro" id="IPR017900">
    <property type="entry name" value="4Fe4S_Fe_S_CS"/>
</dbReference>
<dbReference type="Pfam" id="PF12838">
    <property type="entry name" value="Fer4_7"/>
    <property type="match status" value="1"/>
</dbReference>
<dbReference type="RefSeq" id="WP_202654757.1">
    <property type="nucleotide sequence ID" value="NZ_JAESWB010000211.1"/>
</dbReference>
<keyword evidence="4" id="KW-0411">Iron-sulfur</keyword>
<evidence type="ECO:0000256" key="4">
    <source>
        <dbReference type="ARBA" id="ARBA00023014"/>
    </source>
</evidence>